<feature type="region of interest" description="Disordered" evidence="1">
    <location>
        <begin position="1"/>
        <end position="268"/>
    </location>
</feature>
<feature type="compositionally biased region" description="Low complexity" evidence="1">
    <location>
        <begin position="1456"/>
        <end position="1481"/>
    </location>
</feature>
<feature type="non-terminal residue" evidence="2">
    <location>
        <position position="1578"/>
    </location>
</feature>
<accession>A0AAD4DBA7</accession>
<dbReference type="EMBL" id="JAAAIL010000764">
    <property type="protein sequence ID" value="KAG0273331.1"/>
    <property type="molecule type" value="Genomic_DNA"/>
</dbReference>
<gene>
    <name evidence="2" type="ORF">BGZ95_010862</name>
</gene>
<feature type="compositionally biased region" description="Basic and acidic residues" evidence="1">
    <location>
        <begin position="255"/>
        <end position="267"/>
    </location>
</feature>
<feature type="compositionally biased region" description="Basic and acidic residues" evidence="1">
    <location>
        <begin position="70"/>
        <end position="92"/>
    </location>
</feature>
<feature type="compositionally biased region" description="Low complexity" evidence="1">
    <location>
        <begin position="1372"/>
        <end position="1405"/>
    </location>
</feature>
<feature type="compositionally biased region" description="Basic and acidic residues" evidence="1">
    <location>
        <begin position="29"/>
        <end position="43"/>
    </location>
</feature>
<feature type="compositionally biased region" description="Low complexity" evidence="1">
    <location>
        <begin position="159"/>
        <end position="171"/>
    </location>
</feature>
<feature type="region of interest" description="Disordered" evidence="1">
    <location>
        <begin position="527"/>
        <end position="549"/>
    </location>
</feature>
<feature type="region of interest" description="Disordered" evidence="1">
    <location>
        <begin position="639"/>
        <end position="700"/>
    </location>
</feature>
<feature type="compositionally biased region" description="Low complexity" evidence="1">
    <location>
        <begin position="1277"/>
        <end position="1293"/>
    </location>
</feature>
<feature type="compositionally biased region" description="Low complexity" evidence="1">
    <location>
        <begin position="1507"/>
        <end position="1523"/>
    </location>
</feature>
<organism evidence="2 3">
    <name type="scientific">Linnemannia exigua</name>
    <dbReference type="NCBI Taxonomy" id="604196"/>
    <lineage>
        <taxon>Eukaryota</taxon>
        <taxon>Fungi</taxon>
        <taxon>Fungi incertae sedis</taxon>
        <taxon>Mucoromycota</taxon>
        <taxon>Mortierellomycotina</taxon>
        <taxon>Mortierellomycetes</taxon>
        <taxon>Mortierellales</taxon>
        <taxon>Mortierellaceae</taxon>
        <taxon>Linnemannia</taxon>
    </lineage>
</organism>
<feature type="region of interest" description="Disordered" evidence="1">
    <location>
        <begin position="1501"/>
        <end position="1545"/>
    </location>
</feature>
<feature type="compositionally biased region" description="Low complexity" evidence="1">
    <location>
        <begin position="532"/>
        <end position="543"/>
    </location>
</feature>
<feature type="compositionally biased region" description="Polar residues" evidence="1">
    <location>
        <begin position="105"/>
        <end position="123"/>
    </location>
</feature>
<sequence>MRSHDQTQSSRSPVRLAAKNPATQQEFQIAHDEGGGMRQKELPSSRLSDSSAHLKENLPAAPSPLSAQRNTREHESSRHTGEPTSVKSEKTSPKSSVFHGLNPRFFTSSIGPSTTLTTPSARSEPSIPRISHPSHGAVKASHAHGPRDSPELNLGTLFPEESSSPAPSKKATNPAHEAAISSHAPRDSPELNLSRFFLDEETSSLPSKKAGSPAYDAVKAAHAPRDSPELNLGKLSSEEKSLPSSSKKATNLVHESTKATHTPRDSPELNLGTLFLEEQSLHTFSKKATNPAHDAPKSAHVPRDSPELYLGTLFPEEKSSLVPSGLPTTFSRLGVIAAPTPIHPAHATIQSAQNTPRDSPELNLGNLFPEDDQALKGGNPPPSSYPREASFKAIGATHQDTPSSQNLTFETPNLRPAAAQFSNPSTSPAVPPTNKAPKKKMTWYGMEVLVKDKSANKDLLAPKKAKPFSLGFGYRDHKKTAIAAASAAATARSPAMAITSSSSSVPNSLTVSHPIANPISVQPLRHKAADRSSSPIPHSFSPSQDRPVHVQETMHAPPHPITAAPSAAPAAPKIDTPFSSASVVTKVNAPSATARSGNTLVAAPLNAAPIVAPSVAAAMTAHSNAVNSVNKFTAPLAHSISPTQDRPVHASETTPSHSRSHPPSSISTASVPASTTTPVLSASTKPAAPKSHYLSHSGSFKERIASSPKLSKALKGIPANLGRSHAPTGPVVMKAPAANTLPPPTTQSIPGAFPFRPVAASIATPSVVPVYSTPSGSNVNLAALTGPSKPAVMGATLAPAKDAKAVVPAYSTPNRSNSDLSTTTSSTVVVATVPLAAANVLKKLDSHPEPPKVVRADGVHINNAAVVPPTPSASINPALTPHATAATPVHHSTAATLKTPKKDLSLYDEEEGTYPRGDEASKHENPVHPAVVEDIVEIKKLPKELTTVTPHSSVQRLAPVTLAAVPTAVATVPVAAVAKAMTHPEHQSTAAALKTPKKDLALYDEEESTYPRGDETAKHENPAHPAVAENIIEIRKLPKVLPAEIKDVPVMIKEVPVEIKNAPVIVGTKEVPVVVETEEIVPVSEKHIDGARRGSMKDKVKEAFSGFHMPKMGHKKENAPEVAAITATTNTSATGVQPVTAVVATVPIAASIAAALRESHHDEKVIPPPHQELTAAPDVITAPLLHKPAAPLIEEEHMTSISARKQEPLSVLPPSGSVMVTDKATTTEPLHTSRDVASHPHAFAVAAPATIAAAAPVVTTIATTTTAPMKETAEIRTSTPHHSTTTVHQPTTTVQHPTVATTLVNAAAPLVPGSFTPVVTVPTAAHIAPTDSHSTPMANSFKTKASHLAAAVTAPLAAAKDKLTGHHHDEATVVPTATSTTASTSHPTTSTAHPTTTAATPHPISTTTAAHVPTTATADHPTTSPTSKVSHLTAAVTAPLVAARDKLTGHHHDHPTTPTTAATAVTTHTTTHTSTTPTSKAAHLAAVVTAPLVAAKEKLTGHHSDHTTTTSTTQAATPSTAAPRSMPESISAASAHRLSRTSVDMPKEEVVVEKKVLGKATDDVASKIPHNDDEEVIM</sequence>
<keyword evidence="3" id="KW-1185">Reference proteome</keyword>
<feature type="region of interest" description="Disordered" evidence="1">
    <location>
        <begin position="900"/>
        <end position="924"/>
    </location>
</feature>
<dbReference type="Proteomes" id="UP001194580">
    <property type="component" value="Unassembled WGS sequence"/>
</dbReference>
<feature type="compositionally biased region" description="Polar residues" evidence="1">
    <location>
        <begin position="1"/>
        <end position="12"/>
    </location>
</feature>
<feature type="region of interest" description="Disordered" evidence="1">
    <location>
        <begin position="1370"/>
        <end position="1405"/>
    </location>
</feature>
<feature type="region of interest" description="Disordered" evidence="1">
    <location>
        <begin position="1274"/>
        <end position="1293"/>
    </location>
</feature>
<comment type="caution">
    <text evidence="2">The sequence shown here is derived from an EMBL/GenBank/DDBJ whole genome shotgun (WGS) entry which is preliminary data.</text>
</comment>
<evidence type="ECO:0000313" key="2">
    <source>
        <dbReference type="EMBL" id="KAG0273331.1"/>
    </source>
</evidence>
<protein>
    <submittedName>
        <fullName evidence="2">Uncharacterized protein</fullName>
    </submittedName>
</protein>
<evidence type="ECO:0000313" key="3">
    <source>
        <dbReference type="Proteomes" id="UP001194580"/>
    </source>
</evidence>
<feature type="region of interest" description="Disordered" evidence="1">
    <location>
        <begin position="1448"/>
        <end position="1481"/>
    </location>
</feature>
<feature type="region of interest" description="Disordered" evidence="1">
    <location>
        <begin position="349"/>
        <end position="388"/>
    </location>
</feature>
<proteinExistence type="predicted"/>
<feature type="compositionally biased region" description="Low complexity" evidence="1">
    <location>
        <begin position="651"/>
        <end position="679"/>
    </location>
</feature>
<reference evidence="2" key="1">
    <citation type="journal article" date="2020" name="Fungal Divers.">
        <title>Resolving the Mortierellaceae phylogeny through synthesis of multi-gene phylogenetics and phylogenomics.</title>
        <authorList>
            <person name="Vandepol N."/>
            <person name="Liber J."/>
            <person name="Desiro A."/>
            <person name="Na H."/>
            <person name="Kennedy M."/>
            <person name="Barry K."/>
            <person name="Grigoriev I.V."/>
            <person name="Miller A.N."/>
            <person name="O'Donnell K."/>
            <person name="Stajich J.E."/>
            <person name="Bonito G."/>
        </authorList>
    </citation>
    <scope>NUCLEOTIDE SEQUENCE</scope>
    <source>
        <strain evidence="2">NRRL 28262</strain>
    </source>
</reference>
<name>A0AAD4DBA7_9FUNG</name>
<evidence type="ECO:0000256" key="1">
    <source>
        <dbReference type="SAM" id="MobiDB-lite"/>
    </source>
</evidence>